<dbReference type="RefSeq" id="WP_083759749.1">
    <property type="nucleotide sequence ID" value="NZ_CAJXAW010000129.1"/>
</dbReference>
<accession>A0A3D5J3Z2</accession>
<dbReference type="Proteomes" id="UP000264330">
    <property type="component" value="Unassembled WGS sequence"/>
</dbReference>
<evidence type="ECO:0000313" key="2">
    <source>
        <dbReference type="EMBL" id="HCV81996.1"/>
    </source>
</evidence>
<dbReference type="PROSITE" id="PS51257">
    <property type="entry name" value="PROKAR_LIPOPROTEIN"/>
    <property type="match status" value="1"/>
</dbReference>
<organism evidence="2 3">
    <name type="scientific">Zunongwangia profunda</name>
    <dbReference type="NCBI Taxonomy" id="398743"/>
    <lineage>
        <taxon>Bacteria</taxon>
        <taxon>Pseudomonadati</taxon>
        <taxon>Bacteroidota</taxon>
        <taxon>Flavobacteriia</taxon>
        <taxon>Flavobacteriales</taxon>
        <taxon>Flavobacteriaceae</taxon>
        <taxon>Zunongwangia</taxon>
    </lineage>
</organism>
<gene>
    <name evidence="2" type="ORF">DGQ38_13195</name>
</gene>
<evidence type="ECO:0000256" key="1">
    <source>
        <dbReference type="SAM" id="SignalP"/>
    </source>
</evidence>
<evidence type="ECO:0000313" key="3">
    <source>
        <dbReference type="Proteomes" id="UP000264330"/>
    </source>
</evidence>
<comment type="caution">
    <text evidence="2">The sequence shown here is derived from an EMBL/GenBank/DDBJ whole genome shotgun (WGS) entry which is preliminary data.</text>
</comment>
<feature type="signal peptide" evidence="1">
    <location>
        <begin position="1"/>
        <end position="24"/>
    </location>
</feature>
<feature type="chain" id="PRO_5017736822" description="Secreted protein" evidence="1">
    <location>
        <begin position="25"/>
        <end position="81"/>
    </location>
</feature>
<sequence>MKNILQLSVLCVLLIAITSFSALSSCAEETETTVYLCKGKYSKKYHYNKNCRGLSNCSTAIYKTTLDSAKKSGRKICGFED</sequence>
<keyword evidence="1" id="KW-0732">Signal</keyword>
<dbReference type="EMBL" id="DPMF01000304">
    <property type="protein sequence ID" value="HCV81996.1"/>
    <property type="molecule type" value="Genomic_DNA"/>
</dbReference>
<evidence type="ECO:0008006" key="4">
    <source>
        <dbReference type="Google" id="ProtNLM"/>
    </source>
</evidence>
<reference evidence="2 3" key="1">
    <citation type="journal article" date="2018" name="Nat. Biotechnol.">
        <title>A standardized bacterial taxonomy based on genome phylogeny substantially revises the tree of life.</title>
        <authorList>
            <person name="Parks D.H."/>
            <person name="Chuvochina M."/>
            <person name="Waite D.W."/>
            <person name="Rinke C."/>
            <person name="Skarshewski A."/>
            <person name="Chaumeil P.A."/>
            <person name="Hugenholtz P."/>
        </authorList>
    </citation>
    <scope>NUCLEOTIDE SEQUENCE [LARGE SCALE GENOMIC DNA]</scope>
    <source>
        <strain evidence="2">UBA9359</strain>
    </source>
</reference>
<protein>
    <recommendedName>
        <fullName evidence="4">Secreted protein</fullName>
    </recommendedName>
</protein>
<dbReference type="AlphaFoldDB" id="A0A3D5J3Z2"/>
<name>A0A3D5J3Z2_9FLAO</name>
<proteinExistence type="predicted"/>